<evidence type="ECO:0000256" key="1">
    <source>
        <dbReference type="ARBA" id="ARBA00022729"/>
    </source>
</evidence>
<evidence type="ECO:0000259" key="2">
    <source>
        <dbReference type="Pfam" id="PF00149"/>
    </source>
</evidence>
<dbReference type="GO" id="GO:0003993">
    <property type="term" value="F:acid phosphatase activity"/>
    <property type="evidence" value="ECO:0007669"/>
    <property type="project" value="InterPro"/>
</dbReference>
<dbReference type="InterPro" id="IPR004843">
    <property type="entry name" value="Calcineurin-like_PHP"/>
</dbReference>
<comment type="caution">
    <text evidence="3">The sequence shown here is derived from an EMBL/GenBank/DDBJ whole genome shotgun (WGS) entry which is preliminary data.</text>
</comment>
<gene>
    <name evidence="3" type="ORF">D4739_12760</name>
</gene>
<protein>
    <submittedName>
        <fullName evidence="3">Alkaline phosphatase</fullName>
    </submittedName>
</protein>
<feature type="domain" description="Calcineurin-like phosphoesterase" evidence="2">
    <location>
        <begin position="73"/>
        <end position="254"/>
    </location>
</feature>
<dbReference type="InterPro" id="IPR039331">
    <property type="entry name" value="PAPs-like"/>
</dbReference>
<name>A0A3A5H8M8_9ACTN</name>
<dbReference type="PANTHER" id="PTHR22953:SF153">
    <property type="entry name" value="PURPLE ACID PHOSPHATASE"/>
    <property type="match status" value="1"/>
</dbReference>
<proteinExistence type="predicted"/>
<reference evidence="4" key="1">
    <citation type="submission" date="2018-09" db="EMBL/GenBank/DDBJ databases">
        <authorList>
            <person name="Zhu H."/>
        </authorList>
    </citation>
    <scope>NUCLEOTIDE SEQUENCE [LARGE SCALE GENOMIC DNA]</scope>
    <source>
        <strain evidence="4">K1W22B-1</strain>
    </source>
</reference>
<dbReference type="EMBL" id="QYRP01000002">
    <property type="protein sequence ID" value="RJS46999.1"/>
    <property type="molecule type" value="Genomic_DNA"/>
</dbReference>
<dbReference type="InterPro" id="IPR029052">
    <property type="entry name" value="Metallo-depent_PP-like"/>
</dbReference>
<sequence>MAPGSPERAYAGAVLTSGPRATARILAVVIALTASASLVGCSASVPEQAAQSPGASGTPTAGLAPAAASTTYRIVAAGDIACPPGSSVTPVTCRQADTARLAAAQSPHAVVPLGDLQYERGSLADFQGSYASSWGSLKSITRPVVGNHEYKTAGAAGYYAYFGRKSPGYYAWNAGSWRIYSLNSNCSIIDCAAETAWLRRDMDANPRKCQIITMHGPRFSSGLEHGNAPYVAPFWRVAYNHRADIALAGHDHDYERFVRMAPDGTKRPYRGIRSFVVGTGGKSLYHLGTRKPGSAYFQATRFGVLRLDLGASSYTWRYITTDGVVRDQGTSNCL</sequence>
<accession>A0A3A5H8M8</accession>
<dbReference type="Pfam" id="PF00149">
    <property type="entry name" value="Metallophos"/>
    <property type="match status" value="1"/>
</dbReference>
<dbReference type="OrthoDB" id="9804511at2"/>
<evidence type="ECO:0000313" key="3">
    <source>
        <dbReference type="EMBL" id="RJS46999.1"/>
    </source>
</evidence>
<dbReference type="Proteomes" id="UP000276542">
    <property type="component" value="Unassembled WGS sequence"/>
</dbReference>
<dbReference type="AlphaFoldDB" id="A0A3A5H8M8"/>
<keyword evidence="4" id="KW-1185">Reference proteome</keyword>
<keyword evidence="1" id="KW-0732">Signal</keyword>
<dbReference type="PANTHER" id="PTHR22953">
    <property type="entry name" value="ACID PHOSPHATASE RELATED"/>
    <property type="match status" value="1"/>
</dbReference>
<evidence type="ECO:0000313" key="4">
    <source>
        <dbReference type="Proteomes" id="UP000276542"/>
    </source>
</evidence>
<dbReference type="SUPFAM" id="SSF56300">
    <property type="entry name" value="Metallo-dependent phosphatases"/>
    <property type="match status" value="1"/>
</dbReference>
<dbReference type="Gene3D" id="3.60.21.10">
    <property type="match status" value="1"/>
</dbReference>
<organism evidence="3 4">
    <name type="scientific">Nocardioides cavernaquae</name>
    <dbReference type="NCBI Taxonomy" id="2321396"/>
    <lineage>
        <taxon>Bacteria</taxon>
        <taxon>Bacillati</taxon>
        <taxon>Actinomycetota</taxon>
        <taxon>Actinomycetes</taxon>
        <taxon>Propionibacteriales</taxon>
        <taxon>Nocardioidaceae</taxon>
        <taxon>Nocardioides</taxon>
    </lineage>
</organism>